<keyword evidence="8" id="KW-0479">Metal-binding</keyword>
<keyword evidence="11" id="KW-0408">Iron</keyword>
<evidence type="ECO:0000256" key="3">
    <source>
        <dbReference type="ARBA" id="ARBA00012360"/>
    </source>
</evidence>
<keyword evidence="7" id="KW-0934">Plastid</keyword>
<keyword evidence="10" id="KW-0560">Oxidoreductase</keyword>
<dbReference type="AlphaFoldDB" id="A0A8T2BPM5"/>
<dbReference type="Proteomes" id="UP000694251">
    <property type="component" value="Chromosome 7"/>
</dbReference>
<comment type="caution">
    <text evidence="14">The sequence shown here is derived from an EMBL/GenBank/DDBJ whole genome shotgun (WGS) entry which is preliminary data.</text>
</comment>
<dbReference type="GO" id="GO:0015979">
    <property type="term" value="P:photosynthesis"/>
    <property type="evidence" value="ECO:0007669"/>
    <property type="project" value="UniProtKB-KW"/>
</dbReference>
<dbReference type="GO" id="GO:0006788">
    <property type="term" value="P:heme oxidation"/>
    <property type="evidence" value="ECO:0007669"/>
    <property type="project" value="InterPro"/>
</dbReference>
<dbReference type="InterPro" id="IPR016951">
    <property type="entry name" value="Haem_Oase_decyc_pln"/>
</dbReference>
<keyword evidence="13" id="KW-0472">Membrane</keyword>
<organism evidence="14 15">
    <name type="scientific">Arabidopsis suecica</name>
    <name type="common">Swedish thale-cress</name>
    <name type="synonym">Cardaminopsis suecica</name>
    <dbReference type="NCBI Taxonomy" id="45249"/>
    <lineage>
        <taxon>Eukaryota</taxon>
        <taxon>Viridiplantae</taxon>
        <taxon>Streptophyta</taxon>
        <taxon>Embryophyta</taxon>
        <taxon>Tracheophyta</taxon>
        <taxon>Spermatophyta</taxon>
        <taxon>Magnoliopsida</taxon>
        <taxon>eudicotyledons</taxon>
        <taxon>Gunneridae</taxon>
        <taxon>Pentapetalae</taxon>
        <taxon>rosids</taxon>
        <taxon>malvids</taxon>
        <taxon>Brassicales</taxon>
        <taxon>Brassicaceae</taxon>
        <taxon>Camelineae</taxon>
        <taxon>Arabidopsis</taxon>
    </lineage>
</organism>
<evidence type="ECO:0000256" key="4">
    <source>
        <dbReference type="ARBA" id="ARBA00022528"/>
    </source>
</evidence>
<evidence type="ECO:0000256" key="1">
    <source>
        <dbReference type="ARBA" id="ARBA00004229"/>
    </source>
</evidence>
<comment type="similarity">
    <text evidence="2">Belongs to the heme oxygenase family.</text>
</comment>
<evidence type="ECO:0000256" key="10">
    <source>
        <dbReference type="ARBA" id="ARBA00023002"/>
    </source>
</evidence>
<name>A0A8T2BPM5_ARASU</name>
<keyword evidence="4" id="KW-0150">Chloroplast</keyword>
<keyword evidence="13" id="KW-1133">Transmembrane helix</keyword>
<evidence type="ECO:0000256" key="7">
    <source>
        <dbReference type="ARBA" id="ARBA00022640"/>
    </source>
</evidence>
<protein>
    <recommendedName>
        <fullName evidence="3">heme oxygenase (biliverdin-producing)</fullName>
        <ecNumber evidence="3">1.14.14.18</ecNumber>
    </recommendedName>
</protein>
<dbReference type="EC" id="1.14.14.18" evidence="3"/>
<evidence type="ECO:0000256" key="8">
    <source>
        <dbReference type="ARBA" id="ARBA00022723"/>
    </source>
</evidence>
<evidence type="ECO:0000256" key="6">
    <source>
        <dbReference type="ARBA" id="ARBA00022617"/>
    </source>
</evidence>
<keyword evidence="13" id="KW-0812">Transmembrane</keyword>
<reference evidence="14 15" key="1">
    <citation type="submission" date="2020-12" db="EMBL/GenBank/DDBJ databases">
        <title>Concerted genomic and epigenomic changes stabilize Arabidopsis allopolyploids.</title>
        <authorList>
            <person name="Chen Z."/>
        </authorList>
    </citation>
    <scope>NUCLEOTIDE SEQUENCE [LARGE SCALE GENOMIC DNA]</scope>
    <source>
        <strain evidence="14">As9502</strain>
        <tissue evidence="14">Leaf</tissue>
    </source>
</reference>
<evidence type="ECO:0000256" key="11">
    <source>
        <dbReference type="ARBA" id="ARBA00023004"/>
    </source>
</evidence>
<dbReference type="GO" id="GO:0020037">
    <property type="term" value="F:heme binding"/>
    <property type="evidence" value="ECO:0007669"/>
    <property type="project" value="UniProtKB-ARBA"/>
</dbReference>
<feature type="transmembrane region" description="Helical" evidence="13">
    <location>
        <begin position="364"/>
        <end position="391"/>
    </location>
</feature>
<dbReference type="EMBL" id="JAEFBJ010000007">
    <property type="protein sequence ID" value="KAG7588330.1"/>
    <property type="molecule type" value="Genomic_DNA"/>
</dbReference>
<dbReference type="OrthoDB" id="652091at2759"/>
<keyword evidence="9" id="KW-0809">Transit peptide</keyword>
<evidence type="ECO:0000256" key="13">
    <source>
        <dbReference type="SAM" id="Phobius"/>
    </source>
</evidence>
<evidence type="ECO:0000256" key="2">
    <source>
        <dbReference type="ARBA" id="ARBA00006134"/>
    </source>
</evidence>
<keyword evidence="15" id="KW-1185">Reference proteome</keyword>
<evidence type="ECO:0000313" key="14">
    <source>
        <dbReference type="EMBL" id="KAG7588330.1"/>
    </source>
</evidence>
<comment type="subcellular location">
    <subcellularLocation>
        <location evidence="1">Plastid</location>
        <location evidence="1">Chloroplast</location>
    </subcellularLocation>
</comment>
<dbReference type="PANTHER" id="PTHR35703">
    <property type="entry name" value="HEME OXYGENASE 1, CHLOROPLASTIC-RELATED"/>
    <property type="match status" value="1"/>
</dbReference>
<dbReference type="GO" id="GO:0010024">
    <property type="term" value="P:phytochromobilin biosynthetic process"/>
    <property type="evidence" value="ECO:0007669"/>
    <property type="project" value="TreeGrafter"/>
</dbReference>
<proteinExistence type="inferred from homology"/>
<feature type="transmembrane region" description="Helical" evidence="13">
    <location>
        <begin position="322"/>
        <end position="344"/>
    </location>
</feature>
<keyword evidence="6" id="KW-0349">Heme</keyword>
<sequence length="394" mass="45557">MATSRLIASCRFPASRRLDCDSYVGLRARTVTIRYARTIAAPRRHLIRRANEDRTLVVNAVAAAGEKPERSYPGEPKEFVEEIRVVVMKMHPRDQVSSWNFTIEGYLKFLVDSKLVFETLERIINESTLQAYAGFKNTGLERTENLSRDLEWFKEQGYEIPESMANGKAYSQYLKNIAEKDPPAFICHFYIINFAHSAGGRMIGTKVSEKILDNKELEFYKWDGQLSELLQNLSEELNKVAELWTREVKNHCLAEAEISFNPPGELDADGFVRFRYTCCYWMYLVLSNIGFVLSYANLAQLQKPLEEQEDKARALRRKINEGWILLCLAVIILFGTFTLAFWIVYPEEQPADLKKYHHNNWPRWFSLGLAISKVVGSLVYIFGCRLLIYLFQTP</sequence>
<dbReference type="Pfam" id="PF01126">
    <property type="entry name" value="Heme_oxygenase"/>
    <property type="match status" value="1"/>
</dbReference>
<dbReference type="CDD" id="cd19165">
    <property type="entry name" value="HemeO"/>
    <property type="match status" value="1"/>
</dbReference>
<dbReference type="InterPro" id="IPR002051">
    <property type="entry name" value="Haem_Oase"/>
</dbReference>
<dbReference type="GO" id="GO:0046872">
    <property type="term" value="F:metal ion binding"/>
    <property type="evidence" value="ECO:0007669"/>
    <property type="project" value="UniProtKB-KW"/>
</dbReference>
<dbReference type="InterPro" id="IPR016053">
    <property type="entry name" value="Haem_Oase-like"/>
</dbReference>
<evidence type="ECO:0000256" key="12">
    <source>
        <dbReference type="ARBA" id="ARBA00048328"/>
    </source>
</evidence>
<evidence type="ECO:0000313" key="15">
    <source>
        <dbReference type="Proteomes" id="UP000694251"/>
    </source>
</evidence>
<keyword evidence="5" id="KW-0602">Photosynthesis</keyword>
<dbReference type="FunFam" id="1.20.910.10:FF:000005">
    <property type="entry name" value="Heme oxygenase 1"/>
    <property type="match status" value="1"/>
</dbReference>
<accession>A0A8T2BPM5</accession>
<evidence type="ECO:0000256" key="9">
    <source>
        <dbReference type="ARBA" id="ARBA00022946"/>
    </source>
</evidence>
<gene>
    <name evidence="14" type="ORF">ISN44_As07g006630</name>
</gene>
<dbReference type="GO" id="GO:0004392">
    <property type="term" value="F:heme oxygenase (decyclizing) activity"/>
    <property type="evidence" value="ECO:0007669"/>
    <property type="project" value="UniProtKB-EC"/>
</dbReference>
<comment type="catalytic activity">
    <reaction evidence="12">
        <text>heme b + 3 reduced [NADPH--hemoprotein reductase] + 3 O2 = biliverdin IXalpha + CO + Fe(2+) + 3 oxidized [NADPH--hemoprotein reductase] + 3 H2O + H(+)</text>
        <dbReference type="Rhea" id="RHEA:21764"/>
        <dbReference type="Rhea" id="RHEA-COMP:11964"/>
        <dbReference type="Rhea" id="RHEA-COMP:11965"/>
        <dbReference type="ChEBI" id="CHEBI:15377"/>
        <dbReference type="ChEBI" id="CHEBI:15378"/>
        <dbReference type="ChEBI" id="CHEBI:15379"/>
        <dbReference type="ChEBI" id="CHEBI:17245"/>
        <dbReference type="ChEBI" id="CHEBI:29033"/>
        <dbReference type="ChEBI" id="CHEBI:57618"/>
        <dbReference type="ChEBI" id="CHEBI:57991"/>
        <dbReference type="ChEBI" id="CHEBI:58210"/>
        <dbReference type="ChEBI" id="CHEBI:60344"/>
        <dbReference type="EC" id="1.14.14.18"/>
    </reaction>
</comment>
<dbReference type="GO" id="GO:0009507">
    <property type="term" value="C:chloroplast"/>
    <property type="evidence" value="ECO:0007669"/>
    <property type="project" value="UniProtKB-SubCell"/>
</dbReference>
<feature type="transmembrane region" description="Helical" evidence="13">
    <location>
        <begin position="280"/>
        <end position="301"/>
    </location>
</feature>
<dbReference type="PANTHER" id="PTHR35703:SF2">
    <property type="entry name" value="HEME OXYGENASE 1, CHLOROPLASTIC-RELATED"/>
    <property type="match status" value="1"/>
</dbReference>
<evidence type="ECO:0000256" key="5">
    <source>
        <dbReference type="ARBA" id="ARBA00022531"/>
    </source>
</evidence>